<keyword evidence="2" id="KW-1017">Isopeptide bond</keyword>
<evidence type="ECO:0000256" key="1">
    <source>
        <dbReference type="ARBA" id="ARBA00004123"/>
    </source>
</evidence>
<dbReference type="Proteomes" id="UP001249851">
    <property type="component" value="Unassembled WGS sequence"/>
</dbReference>
<evidence type="ECO:0000256" key="2">
    <source>
        <dbReference type="ARBA" id="ARBA00022499"/>
    </source>
</evidence>
<organism evidence="11 12">
    <name type="scientific">Acropora cervicornis</name>
    <name type="common">Staghorn coral</name>
    <dbReference type="NCBI Taxonomy" id="6130"/>
    <lineage>
        <taxon>Eukaryota</taxon>
        <taxon>Metazoa</taxon>
        <taxon>Cnidaria</taxon>
        <taxon>Anthozoa</taxon>
        <taxon>Hexacorallia</taxon>
        <taxon>Scleractinia</taxon>
        <taxon>Astrocoeniina</taxon>
        <taxon>Acroporidae</taxon>
        <taxon>Acropora</taxon>
    </lineage>
</organism>
<evidence type="ECO:0000256" key="9">
    <source>
        <dbReference type="SAM" id="MobiDB-lite"/>
    </source>
</evidence>
<comment type="subcellular location">
    <subcellularLocation>
        <location evidence="1">Nucleus</location>
    </subcellularLocation>
</comment>
<dbReference type="SUPFAM" id="SSF46785">
    <property type="entry name" value="Winged helix' DNA-binding domain"/>
    <property type="match status" value="1"/>
</dbReference>
<dbReference type="InterPro" id="IPR036388">
    <property type="entry name" value="WH-like_DNA-bd_sf"/>
</dbReference>
<dbReference type="GO" id="GO:0005634">
    <property type="term" value="C:nucleus"/>
    <property type="evidence" value="ECO:0007669"/>
    <property type="project" value="UniProtKB-SubCell"/>
</dbReference>
<gene>
    <name evidence="11" type="ORF">P5673_027707</name>
</gene>
<dbReference type="SMART" id="SM00348">
    <property type="entry name" value="IRF"/>
    <property type="match status" value="1"/>
</dbReference>
<dbReference type="CDD" id="cd00103">
    <property type="entry name" value="IRF"/>
    <property type="match status" value="1"/>
</dbReference>
<evidence type="ECO:0000256" key="4">
    <source>
        <dbReference type="ARBA" id="ARBA00023015"/>
    </source>
</evidence>
<accession>A0AAD9PYN2</accession>
<sequence length="279" mass="32534">MKQRSETMHQRKKLRLRDWLVENIDAGLYGLKWEGHPDKQIFRVPWKHGSRHGWTVNDDAALFKAWATYTGKYKEGRDKPDPRKWKTNFRCALNALPDIEEIRERSCPRGKDAFKIYRMRTVRRGGHSSSLSGRVIKRSLQVPKFKPGATFSRFPPQAVPLPAFESSAISIWPSQDRRSSISEEDAKIVTMVDDMMRKGEATSPYYVNPPPNESEDSGLFCFGYLNESETEKEIVCKPGFVYKYYRKKPMIEEETPLLKKKKKKQDKKNLTKNTKNRNN</sequence>
<feature type="domain" description="IRF tryptophan pentad repeat" evidence="10">
    <location>
        <begin position="13"/>
        <end position="121"/>
    </location>
</feature>
<dbReference type="FunFam" id="1.10.10.10:FF:000065">
    <property type="entry name" value="Interferon regulatory factor"/>
    <property type="match status" value="1"/>
</dbReference>
<dbReference type="AlphaFoldDB" id="A0AAD9PYN2"/>
<keyword evidence="12" id="KW-1185">Reference proteome</keyword>
<protein>
    <submittedName>
        <fullName evidence="11">Interferon regulatory factor 2</fullName>
    </submittedName>
</protein>
<dbReference type="PANTHER" id="PTHR11949">
    <property type="entry name" value="INTERFERON REGULATORY FACTOR"/>
    <property type="match status" value="1"/>
</dbReference>
<dbReference type="PRINTS" id="PR00267">
    <property type="entry name" value="INTFRNREGFCT"/>
</dbReference>
<dbReference type="GO" id="GO:0000978">
    <property type="term" value="F:RNA polymerase II cis-regulatory region sequence-specific DNA binding"/>
    <property type="evidence" value="ECO:0007669"/>
    <property type="project" value="TreeGrafter"/>
</dbReference>
<dbReference type="GO" id="GO:0002376">
    <property type="term" value="P:immune system process"/>
    <property type="evidence" value="ECO:0007669"/>
    <property type="project" value="TreeGrafter"/>
</dbReference>
<keyword evidence="5" id="KW-0238">DNA-binding</keyword>
<reference evidence="11" key="1">
    <citation type="journal article" date="2023" name="G3 (Bethesda)">
        <title>Whole genome assembly and annotation of the endangered Caribbean coral Acropora cervicornis.</title>
        <authorList>
            <person name="Selwyn J.D."/>
            <person name="Vollmer S.V."/>
        </authorList>
    </citation>
    <scope>NUCLEOTIDE SEQUENCE</scope>
    <source>
        <strain evidence="11">K2</strain>
    </source>
</reference>
<dbReference type="InterPro" id="IPR001346">
    <property type="entry name" value="Interferon_reg_fact_DNA-bd_dom"/>
</dbReference>
<proteinExistence type="predicted"/>
<evidence type="ECO:0000259" key="10">
    <source>
        <dbReference type="PROSITE" id="PS51507"/>
    </source>
</evidence>
<evidence type="ECO:0000256" key="5">
    <source>
        <dbReference type="ARBA" id="ARBA00023125"/>
    </source>
</evidence>
<comment type="caution">
    <text evidence="11">The sequence shown here is derived from an EMBL/GenBank/DDBJ whole genome shotgun (WGS) entry which is preliminary data.</text>
</comment>
<keyword evidence="6" id="KW-0010">Activator</keyword>
<dbReference type="EMBL" id="JARQWQ010000097">
    <property type="protein sequence ID" value="KAK2551517.1"/>
    <property type="molecule type" value="Genomic_DNA"/>
</dbReference>
<keyword evidence="4" id="KW-0805">Transcription regulation</keyword>
<keyword evidence="7" id="KW-0804">Transcription</keyword>
<name>A0AAD9PYN2_ACRCE</name>
<keyword evidence="8" id="KW-0539">Nucleus</keyword>
<dbReference type="PROSITE" id="PS51507">
    <property type="entry name" value="IRF_2"/>
    <property type="match status" value="1"/>
</dbReference>
<dbReference type="Pfam" id="PF00605">
    <property type="entry name" value="IRF"/>
    <property type="match status" value="1"/>
</dbReference>
<dbReference type="Gene3D" id="1.10.10.10">
    <property type="entry name" value="Winged helix-like DNA-binding domain superfamily/Winged helix DNA-binding domain"/>
    <property type="match status" value="1"/>
</dbReference>
<feature type="region of interest" description="Disordered" evidence="9">
    <location>
        <begin position="255"/>
        <end position="279"/>
    </location>
</feature>
<evidence type="ECO:0000313" key="11">
    <source>
        <dbReference type="EMBL" id="KAK2551517.1"/>
    </source>
</evidence>
<reference evidence="11" key="2">
    <citation type="journal article" date="2023" name="Science">
        <title>Genomic signatures of disease resistance in endangered staghorn corals.</title>
        <authorList>
            <person name="Vollmer S.V."/>
            <person name="Selwyn J.D."/>
            <person name="Despard B.A."/>
            <person name="Roesel C.L."/>
        </authorList>
    </citation>
    <scope>NUCLEOTIDE SEQUENCE</scope>
    <source>
        <strain evidence="11">K2</strain>
    </source>
</reference>
<dbReference type="InterPro" id="IPR036390">
    <property type="entry name" value="WH_DNA-bd_sf"/>
</dbReference>
<keyword evidence="3" id="KW-0832">Ubl conjugation</keyword>
<evidence type="ECO:0000256" key="8">
    <source>
        <dbReference type="ARBA" id="ARBA00023242"/>
    </source>
</evidence>
<evidence type="ECO:0000256" key="3">
    <source>
        <dbReference type="ARBA" id="ARBA00022843"/>
    </source>
</evidence>
<evidence type="ECO:0000256" key="7">
    <source>
        <dbReference type="ARBA" id="ARBA00023163"/>
    </source>
</evidence>
<dbReference type="GO" id="GO:0000981">
    <property type="term" value="F:DNA-binding transcription factor activity, RNA polymerase II-specific"/>
    <property type="evidence" value="ECO:0007669"/>
    <property type="project" value="TreeGrafter"/>
</dbReference>
<dbReference type="PANTHER" id="PTHR11949:SF17">
    <property type="entry name" value="IRF TRYPTOPHAN PENTAD REPEAT DOMAIN-CONTAINING PROTEIN"/>
    <property type="match status" value="1"/>
</dbReference>
<evidence type="ECO:0000256" key="6">
    <source>
        <dbReference type="ARBA" id="ARBA00023159"/>
    </source>
</evidence>
<evidence type="ECO:0000313" key="12">
    <source>
        <dbReference type="Proteomes" id="UP001249851"/>
    </source>
</evidence>